<evidence type="ECO:0000256" key="1">
    <source>
        <dbReference type="SAM" id="MobiDB-lite"/>
    </source>
</evidence>
<sequence length="715" mass="80328">MYQSRKFSQQKIKDADEKYLNDFSNGSTSSKESNISVNVWKLVSKVKLVEKQTETMKMAADVEINFLDNQISELSKHSDFPSSTLVAIIDQLQSSSSENGESMLNNQVMEEHLPLNSNVEGEHSFAGENRRIDDNVEGEQHDNETVEGEQNMSTNNHDEICHDLYDNVSVTVSENDELLEDASLDFDLAYPPMDKRLFVAYYHDESYWFMFAVLGSGVLLAKPDEGSSKKYHRSKKGDKSTAEQTVNEPVVKKSSKKQPEVMVQVSKDVTKAFETKVVEPVIEIVPSKSSVLKRLKMKARGSRKSLERFLSFSPSVTCKPHVTRKGVIIREVQAPVSPSSKKRIATDMAKKISMKIKRRKLVLQKTSVIPPEVSLTKSSHEEVRISDIITHVSDTDVNVTMGEGDSTKQPPMITQGIIETSSVNTLVSVPPFIIPTIPVSSSPTFDHIINQPITSLFSSQSTDPLKSVGDTETDDGGFGGTFDDLEFDPEEEDTPNHMLMFGKHVTAGFYQQFKILNKKLNSILQSQADVGGRNFVSSIEVDVMLKAQEARLLNNFTGLFQDSESRIHEKVDFNDKNNELRVKSQSSTFNEELKDLKHVSKQRHVLFVQDVKKVREDVNLKIQEVCEDMSKEIAIVQRDYASLNQNMDIIAEAVTNFVKLYEALCPHIAQMATHEVKSLNEITTLLNDLKALISKPGSSPLTKPEFLSQKFLLFE</sequence>
<gene>
    <name evidence="2" type="ORF">LSALG_LOCUS26516</name>
</gene>
<feature type="region of interest" description="Disordered" evidence="1">
    <location>
        <begin position="128"/>
        <end position="151"/>
    </location>
</feature>
<name>A0AA35Z721_LACSI</name>
<keyword evidence="3" id="KW-1185">Reference proteome</keyword>
<protein>
    <submittedName>
        <fullName evidence="2">Uncharacterized protein</fullName>
    </submittedName>
</protein>
<organism evidence="2 3">
    <name type="scientific">Lactuca saligna</name>
    <name type="common">Willowleaf lettuce</name>
    <dbReference type="NCBI Taxonomy" id="75948"/>
    <lineage>
        <taxon>Eukaryota</taxon>
        <taxon>Viridiplantae</taxon>
        <taxon>Streptophyta</taxon>
        <taxon>Embryophyta</taxon>
        <taxon>Tracheophyta</taxon>
        <taxon>Spermatophyta</taxon>
        <taxon>Magnoliopsida</taxon>
        <taxon>eudicotyledons</taxon>
        <taxon>Gunneridae</taxon>
        <taxon>Pentapetalae</taxon>
        <taxon>asterids</taxon>
        <taxon>campanulids</taxon>
        <taxon>Asterales</taxon>
        <taxon>Asteraceae</taxon>
        <taxon>Cichorioideae</taxon>
        <taxon>Cichorieae</taxon>
        <taxon>Lactucinae</taxon>
        <taxon>Lactuca</taxon>
    </lineage>
</organism>
<feature type="region of interest" description="Disordered" evidence="1">
    <location>
        <begin position="225"/>
        <end position="257"/>
    </location>
</feature>
<feature type="compositionally biased region" description="Basic and acidic residues" evidence="1">
    <location>
        <begin position="128"/>
        <end position="144"/>
    </location>
</feature>
<evidence type="ECO:0000313" key="2">
    <source>
        <dbReference type="EMBL" id="CAI9287135.1"/>
    </source>
</evidence>
<evidence type="ECO:0000313" key="3">
    <source>
        <dbReference type="Proteomes" id="UP001177003"/>
    </source>
</evidence>
<dbReference type="EMBL" id="OX465081">
    <property type="protein sequence ID" value="CAI9287135.1"/>
    <property type="molecule type" value="Genomic_DNA"/>
</dbReference>
<reference evidence="2" key="1">
    <citation type="submission" date="2023-04" db="EMBL/GenBank/DDBJ databases">
        <authorList>
            <person name="Vijverberg K."/>
            <person name="Xiong W."/>
            <person name="Schranz E."/>
        </authorList>
    </citation>
    <scope>NUCLEOTIDE SEQUENCE</scope>
</reference>
<proteinExistence type="predicted"/>
<dbReference type="AlphaFoldDB" id="A0AA35Z721"/>
<accession>A0AA35Z721</accession>
<dbReference type="Proteomes" id="UP001177003">
    <property type="component" value="Chromosome 5"/>
</dbReference>